<dbReference type="PANTHER" id="PTHR40980">
    <property type="entry name" value="PLUG DOMAIN-CONTAINING PROTEIN"/>
    <property type="match status" value="1"/>
</dbReference>
<dbReference type="SUPFAM" id="SSF49464">
    <property type="entry name" value="Carboxypeptidase regulatory domain-like"/>
    <property type="match status" value="1"/>
</dbReference>
<dbReference type="Pfam" id="PF07715">
    <property type="entry name" value="Plug"/>
    <property type="match status" value="1"/>
</dbReference>
<keyword evidence="2" id="KW-0472">Membrane</keyword>
<dbReference type="SUPFAM" id="SSF56935">
    <property type="entry name" value="Porins"/>
    <property type="match status" value="1"/>
</dbReference>
<evidence type="ECO:0000256" key="5">
    <source>
        <dbReference type="SAM" id="SignalP"/>
    </source>
</evidence>
<dbReference type="InterPro" id="IPR008969">
    <property type="entry name" value="CarboxyPept-like_regulatory"/>
</dbReference>
<dbReference type="Pfam" id="PF13620">
    <property type="entry name" value="CarboxypepD_reg"/>
    <property type="match status" value="1"/>
</dbReference>
<accession>A0A5M6DUE3</accession>
<dbReference type="GO" id="GO:0009279">
    <property type="term" value="C:cell outer membrane"/>
    <property type="evidence" value="ECO:0007669"/>
    <property type="project" value="UniProtKB-SubCell"/>
</dbReference>
<dbReference type="InterPro" id="IPR012910">
    <property type="entry name" value="Plug_dom"/>
</dbReference>
<protein>
    <submittedName>
        <fullName evidence="8">TonB-dependent receptor</fullName>
    </submittedName>
</protein>
<comment type="subcellular location">
    <subcellularLocation>
        <location evidence="1">Cell outer membrane</location>
    </subcellularLocation>
</comment>
<feature type="chain" id="PRO_5024334208" evidence="5">
    <location>
        <begin position="22"/>
        <end position="827"/>
    </location>
</feature>
<gene>
    <name evidence="8" type="ORF">F0145_00170</name>
</gene>
<feature type="region of interest" description="Disordered" evidence="4">
    <location>
        <begin position="798"/>
        <end position="827"/>
    </location>
</feature>
<evidence type="ECO:0000256" key="3">
    <source>
        <dbReference type="ARBA" id="ARBA00023237"/>
    </source>
</evidence>
<dbReference type="InterPro" id="IPR036942">
    <property type="entry name" value="Beta-barrel_TonB_sf"/>
</dbReference>
<dbReference type="AlphaFoldDB" id="A0A5M6DUE3"/>
<dbReference type="Gene3D" id="2.170.130.10">
    <property type="entry name" value="TonB-dependent receptor, plug domain"/>
    <property type="match status" value="1"/>
</dbReference>
<keyword evidence="3" id="KW-0998">Cell outer membrane</keyword>
<reference evidence="8 9" key="1">
    <citation type="submission" date="2019-09" db="EMBL/GenBank/DDBJ databases">
        <title>Genome sequence and assembly of Adhaeribacter sp.</title>
        <authorList>
            <person name="Chhetri G."/>
        </authorList>
    </citation>
    <scope>NUCLEOTIDE SEQUENCE [LARGE SCALE GENOMIC DNA]</scope>
    <source>
        <strain evidence="8 9">DK36</strain>
    </source>
</reference>
<feature type="compositionally biased region" description="Basic and acidic residues" evidence="4">
    <location>
        <begin position="806"/>
        <end position="815"/>
    </location>
</feature>
<feature type="signal peptide" evidence="5">
    <location>
        <begin position="1"/>
        <end position="21"/>
    </location>
</feature>
<proteinExistence type="predicted"/>
<evidence type="ECO:0000256" key="4">
    <source>
        <dbReference type="SAM" id="MobiDB-lite"/>
    </source>
</evidence>
<name>A0A5M6DUE3_9BACT</name>
<sequence length="827" mass="92870">MEKFLYLSLIFSIFLTNQVAAQLNPVNPVAGGGKVRGTLIDQNSRQPVGYANIIMLPIADTSQIAGGAMTDDRGNFLVDNLPYGRFIAKVSLVGYKSKRLPVIALTPENPEARLGTITFAASSARLQEVQVQGERPTVAYGLDRKVVNVAKDLTSIAGTATDVMKNVPSVTVDADGGISMRGSSNLRILIDGRPTGMVADNQAQILEQIPASSIESVEIITNPSSKFDAEGEGGIINIILKKEKNQGFNGLASVNVGTNNRYNASVGGNYRYRKWNIFGNYDFRKDNRNGYGNQERYTTFEGRTTLLDQDEEETRNFTNNVIKLGTDFSLTNTQTLSASWQYRNRLSKENEEVINRLFSPIQSLQEQYSRNNIENDRSHNSEYTLGYRKTFAKKGRELTADLIYSTATGGENQNFTQRYLVSAETRTPVLERSNTDETNSQLTAQIDYSDPIGEDGRFDAGYKSIISTRDDDYRFEGLNSLTGLWENNPGISNNFIFDQQVHALYATYGNKFNKTSYQLGSRLEYTGNKGVQKALNITAPDTSYLNFFPSVFITQEINKDNQLQVSYSRRINRPGMWDLNPFVDVSDPLNPRGGNPALRPEFSNAFELSQIHYGKNNSGLNTTLFYRKTTDVIQRYRQIIDSVTTFNTDINLASRQAFGLEFIATKNLTRNWKLNGTASAFRNILNGTNEGTNIDNRNFSWTARLNSNLTFWKGLDLQVAANYRSPVLLPQGTMSAIFFTEMALKKDVLNKKGTISFRLNDIFNTMEFNFSQAGENFNSESYRKRQSRIAFIGFSYRFGSTPGQQNRDRNRRNQDNDSDDTNAPELD</sequence>
<dbReference type="Pfam" id="PF14905">
    <property type="entry name" value="OMP_b-brl_3"/>
    <property type="match status" value="1"/>
</dbReference>
<feature type="compositionally biased region" description="Acidic residues" evidence="4">
    <location>
        <begin position="816"/>
        <end position="827"/>
    </location>
</feature>
<comment type="caution">
    <text evidence="8">The sequence shown here is derived from an EMBL/GenBank/DDBJ whole genome shotgun (WGS) entry which is preliminary data.</text>
</comment>
<dbReference type="InterPro" id="IPR037066">
    <property type="entry name" value="Plug_dom_sf"/>
</dbReference>
<evidence type="ECO:0000313" key="8">
    <source>
        <dbReference type="EMBL" id="KAA5549055.1"/>
    </source>
</evidence>
<evidence type="ECO:0000259" key="7">
    <source>
        <dbReference type="Pfam" id="PF14905"/>
    </source>
</evidence>
<dbReference type="Gene3D" id="2.40.170.20">
    <property type="entry name" value="TonB-dependent receptor, beta-barrel domain"/>
    <property type="match status" value="1"/>
</dbReference>
<evidence type="ECO:0000259" key="6">
    <source>
        <dbReference type="Pfam" id="PF07715"/>
    </source>
</evidence>
<evidence type="ECO:0000256" key="1">
    <source>
        <dbReference type="ARBA" id="ARBA00004442"/>
    </source>
</evidence>
<feature type="domain" description="Outer membrane protein beta-barrel" evidence="7">
    <location>
        <begin position="389"/>
        <end position="796"/>
    </location>
</feature>
<dbReference type="RefSeq" id="WP_150086051.1">
    <property type="nucleotide sequence ID" value="NZ_VWSF01000001.1"/>
</dbReference>
<dbReference type="InterPro" id="IPR041700">
    <property type="entry name" value="OMP_b-brl_3"/>
</dbReference>
<evidence type="ECO:0000256" key="2">
    <source>
        <dbReference type="ARBA" id="ARBA00023136"/>
    </source>
</evidence>
<keyword evidence="9" id="KW-1185">Reference proteome</keyword>
<evidence type="ECO:0000313" key="9">
    <source>
        <dbReference type="Proteomes" id="UP000323426"/>
    </source>
</evidence>
<dbReference type="Proteomes" id="UP000323426">
    <property type="component" value="Unassembled WGS sequence"/>
</dbReference>
<organism evidence="8 9">
    <name type="scientific">Adhaeribacter rhizoryzae</name>
    <dbReference type="NCBI Taxonomy" id="2607907"/>
    <lineage>
        <taxon>Bacteria</taxon>
        <taxon>Pseudomonadati</taxon>
        <taxon>Bacteroidota</taxon>
        <taxon>Cytophagia</taxon>
        <taxon>Cytophagales</taxon>
        <taxon>Hymenobacteraceae</taxon>
        <taxon>Adhaeribacter</taxon>
    </lineage>
</organism>
<feature type="domain" description="TonB-dependent receptor plug" evidence="6">
    <location>
        <begin position="157"/>
        <end position="234"/>
    </location>
</feature>
<dbReference type="PANTHER" id="PTHR40980:SF4">
    <property type="entry name" value="TONB-DEPENDENT RECEPTOR-LIKE BETA-BARREL DOMAIN-CONTAINING PROTEIN"/>
    <property type="match status" value="1"/>
</dbReference>
<keyword evidence="5" id="KW-0732">Signal</keyword>
<keyword evidence="8" id="KW-0675">Receptor</keyword>
<dbReference type="EMBL" id="VWSF01000001">
    <property type="protein sequence ID" value="KAA5549055.1"/>
    <property type="molecule type" value="Genomic_DNA"/>
</dbReference>